<comment type="caution">
    <text evidence="4">Lacks conserved residue(s) required for the propagation of feature annotation.</text>
</comment>
<dbReference type="GO" id="GO:0006043">
    <property type="term" value="P:glucosamine catabolic process"/>
    <property type="evidence" value="ECO:0007669"/>
    <property type="project" value="TreeGrafter"/>
</dbReference>
<dbReference type="SUPFAM" id="SSF100950">
    <property type="entry name" value="NagB/RpiA/CoA transferase-like"/>
    <property type="match status" value="1"/>
</dbReference>
<evidence type="ECO:0000259" key="5">
    <source>
        <dbReference type="Pfam" id="PF01182"/>
    </source>
</evidence>
<dbReference type="OrthoDB" id="9791139at2"/>
<evidence type="ECO:0000256" key="4">
    <source>
        <dbReference type="HAMAP-Rule" id="MF_01241"/>
    </source>
</evidence>
<feature type="active site" description="For ring-opening step" evidence="4">
    <location>
        <position position="136"/>
    </location>
</feature>
<proteinExistence type="inferred from homology"/>
<dbReference type="CDD" id="cd01399">
    <property type="entry name" value="GlcN6P_deaminase"/>
    <property type="match status" value="1"/>
</dbReference>
<comment type="catalytic activity">
    <reaction evidence="1 4">
        <text>alpha-D-glucosamine 6-phosphate + H2O = beta-D-fructose 6-phosphate + NH4(+)</text>
        <dbReference type="Rhea" id="RHEA:12172"/>
        <dbReference type="ChEBI" id="CHEBI:15377"/>
        <dbReference type="ChEBI" id="CHEBI:28938"/>
        <dbReference type="ChEBI" id="CHEBI:57634"/>
        <dbReference type="ChEBI" id="CHEBI:75989"/>
        <dbReference type="EC" id="3.5.99.6"/>
    </reaction>
</comment>
<comment type="similarity">
    <text evidence="4">Belongs to the glucosamine/galactosamine-6-phosphate isomerase family. NagB subfamily.</text>
</comment>
<dbReference type="InterPro" id="IPR006148">
    <property type="entry name" value="Glc/Gal-6P_isomerase"/>
</dbReference>
<dbReference type="GO" id="GO:0019262">
    <property type="term" value="P:N-acetylneuraminate catabolic process"/>
    <property type="evidence" value="ECO:0007669"/>
    <property type="project" value="UniProtKB-UniRule"/>
</dbReference>
<feature type="active site" description="For ring-opening step" evidence="4">
    <location>
        <position position="143"/>
    </location>
</feature>
<dbReference type="PANTHER" id="PTHR11280:SF5">
    <property type="entry name" value="GLUCOSAMINE-6-PHOSPHATE ISOMERASE"/>
    <property type="match status" value="1"/>
</dbReference>
<dbReference type="InterPro" id="IPR018321">
    <property type="entry name" value="Glucosamine6P_isomerase_CS"/>
</dbReference>
<dbReference type="HAMAP" id="MF_01241">
    <property type="entry name" value="GlcN6P_deamin"/>
    <property type="match status" value="1"/>
</dbReference>
<dbReference type="AlphaFoldDB" id="A0A1M5PN65"/>
<dbReference type="Pfam" id="PF01182">
    <property type="entry name" value="Glucosamine_iso"/>
    <property type="match status" value="1"/>
</dbReference>
<dbReference type="STRING" id="1123350.SAMN02744040_00589"/>
<dbReference type="RefSeq" id="WP_072723431.1">
    <property type="nucleotide sequence ID" value="NZ_FQXH01000006.1"/>
</dbReference>
<dbReference type="GO" id="GO:0005975">
    <property type="term" value="P:carbohydrate metabolic process"/>
    <property type="evidence" value="ECO:0007669"/>
    <property type="project" value="InterPro"/>
</dbReference>
<feature type="active site" description="Proton acceptor; for enolization step" evidence="4">
    <location>
        <position position="67"/>
    </location>
</feature>
<dbReference type="GO" id="GO:0042802">
    <property type="term" value="F:identical protein binding"/>
    <property type="evidence" value="ECO:0007669"/>
    <property type="project" value="TreeGrafter"/>
</dbReference>
<dbReference type="Gene3D" id="3.40.50.1360">
    <property type="match status" value="1"/>
</dbReference>
<comment type="function">
    <text evidence="4">Catalyzes the reversible isomerization-deamination of glucosamine 6-phosphate (GlcN6P) to form fructose 6-phosphate (Fru6P) and ammonium ion.</text>
</comment>
<protein>
    <recommendedName>
        <fullName evidence="4">Glucosamine-6-phosphate deaminase</fullName>
        <ecNumber evidence="4">3.5.99.6</ecNumber>
    </recommendedName>
    <alternativeName>
        <fullName evidence="4">GlcN6P deaminase</fullName>
        <shortName evidence="4">GNPDA</shortName>
    </alternativeName>
    <alternativeName>
        <fullName evidence="4">Glucosamine-6-phosphate isomerase</fullName>
    </alternativeName>
</protein>
<dbReference type="FunFam" id="3.40.50.1360:FF:000003">
    <property type="entry name" value="Glucosamine-6-phosphate deaminase"/>
    <property type="match status" value="1"/>
</dbReference>
<evidence type="ECO:0000256" key="3">
    <source>
        <dbReference type="ARBA" id="ARBA00023277"/>
    </source>
</evidence>
<dbReference type="PROSITE" id="PS01161">
    <property type="entry name" value="GLC_GALNAC_ISOMERASE"/>
    <property type="match status" value="1"/>
</dbReference>
<evidence type="ECO:0000313" key="6">
    <source>
        <dbReference type="EMBL" id="SHH03029.1"/>
    </source>
</evidence>
<feature type="domain" description="Glucosamine/galactosamine-6-phosphate isomerase" evidence="5">
    <location>
        <begin position="12"/>
        <end position="224"/>
    </location>
</feature>
<organism evidence="6 7">
    <name type="scientific">Tepidibacter thalassicus DSM 15285</name>
    <dbReference type="NCBI Taxonomy" id="1123350"/>
    <lineage>
        <taxon>Bacteria</taxon>
        <taxon>Bacillati</taxon>
        <taxon>Bacillota</taxon>
        <taxon>Clostridia</taxon>
        <taxon>Peptostreptococcales</taxon>
        <taxon>Peptostreptococcaceae</taxon>
        <taxon>Tepidibacter</taxon>
    </lineage>
</organism>
<dbReference type="GO" id="GO:0005737">
    <property type="term" value="C:cytoplasm"/>
    <property type="evidence" value="ECO:0007669"/>
    <property type="project" value="TreeGrafter"/>
</dbReference>
<dbReference type="EMBL" id="FQXH01000006">
    <property type="protein sequence ID" value="SHH03029.1"/>
    <property type="molecule type" value="Genomic_DNA"/>
</dbReference>
<dbReference type="GO" id="GO:0006046">
    <property type="term" value="P:N-acetylglucosamine catabolic process"/>
    <property type="evidence" value="ECO:0007669"/>
    <property type="project" value="UniProtKB-UniRule"/>
</dbReference>
<comment type="pathway">
    <text evidence="4">Amino-sugar metabolism; N-acetylneuraminate degradation; D-fructose 6-phosphate from N-acetylneuraminate: step 5/5.</text>
</comment>
<dbReference type="InterPro" id="IPR004547">
    <property type="entry name" value="Glucosamine6P_isomerase"/>
</dbReference>
<keyword evidence="2 4" id="KW-0378">Hydrolase</keyword>
<sequence length="251" mass="28463">MRIICTDNYEQMSKKAANIVASQIILKPNSVLGLATGSTPIGMYKQLIKTYKDGHIDFEEVTTFNLDEYYGLNKQNEQSYYYYMYENFFKYINIDMNKVNIPDGTAVNIDSECLEYERKIRNCGGIDLQVLGIGTNGHIGFNEPDIKFEALTHIVELDEQTIKDNSRFFNSIKDVPTKAISMGIKTIMRAKKIILLASGIEKSDAIYKAIYGKITPNLPASVLQLHPDVTFILDKDAASKLNIEKIKEDYL</sequence>
<dbReference type="UniPathway" id="UPA00629">
    <property type="reaction ID" value="UER00684"/>
</dbReference>
<dbReference type="NCBIfam" id="TIGR00502">
    <property type="entry name" value="nagB"/>
    <property type="match status" value="1"/>
</dbReference>
<dbReference type="NCBIfam" id="NF001684">
    <property type="entry name" value="PRK00443.1-4"/>
    <property type="match status" value="1"/>
</dbReference>
<dbReference type="EC" id="3.5.99.6" evidence="4"/>
<keyword evidence="3 4" id="KW-0119">Carbohydrate metabolism</keyword>
<dbReference type="Proteomes" id="UP000242520">
    <property type="component" value="Unassembled WGS sequence"/>
</dbReference>
<name>A0A1M5PN65_9FIRM</name>
<reference evidence="7" key="1">
    <citation type="submission" date="2016-11" db="EMBL/GenBank/DDBJ databases">
        <authorList>
            <person name="Varghese N."/>
            <person name="Submissions S."/>
        </authorList>
    </citation>
    <scope>NUCLEOTIDE SEQUENCE [LARGE SCALE GENOMIC DNA]</scope>
    <source>
        <strain evidence="7">DSM 15285</strain>
    </source>
</reference>
<dbReference type="InterPro" id="IPR037171">
    <property type="entry name" value="NagB/RpiA_transferase-like"/>
</dbReference>
<dbReference type="PANTHER" id="PTHR11280">
    <property type="entry name" value="GLUCOSAMINE-6-PHOSPHATE ISOMERASE"/>
    <property type="match status" value="1"/>
</dbReference>
<keyword evidence="7" id="KW-1185">Reference proteome</keyword>
<gene>
    <name evidence="4" type="primary">nagB</name>
    <name evidence="6" type="ORF">SAMN02744040_00589</name>
</gene>
<evidence type="ECO:0000256" key="1">
    <source>
        <dbReference type="ARBA" id="ARBA00000644"/>
    </source>
</evidence>
<feature type="active site" description="Proton acceptor; for ring-opening step" evidence="4">
    <location>
        <position position="138"/>
    </location>
</feature>
<evidence type="ECO:0000313" key="7">
    <source>
        <dbReference type="Proteomes" id="UP000242520"/>
    </source>
</evidence>
<evidence type="ECO:0000256" key="2">
    <source>
        <dbReference type="ARBA" id="ARBA00022801"/>
    </source>
</evidence>
<dbReference type="GO" id="GO:0004342">
    <property type="term" value="F:glucosamine-6-phosphate deaminase activity"/>
    <property type="evidence" value="ECO:0007669"/>
    <property type="project" value="UniProtKB-UniRule"/>
</dbReference>
<accession>A0A1M5PN65</accession>